<evidence type="ECO:0000313" key="4">
    <source>
        <dbReference type="Proteomes" id="UP000696413"/>
    </source>
</evidence>
<accession>A0ABS6HU86</accession>
<dbReference type="Pfam" id="PF00834">
    <property type="entry name" value="Ribul_P_3_epim"/>
    <property type="match status" value="1"/>
</dbReference>
<dbReference type="EMBL" id="JAHBOM010000023">
    <property type="protein sequence ID" value="MBU8826247.1"/>
    <property type="molecule type" value="Genomic_DNA"/>
</dbReference>
<comment type="caution">
    <text evidence="3">The sequence shown here is derived from an EMBL/GenBank/DDBJ whole genome shotgun (WGS) entry which is preliminary data.</text>
</comment>
<sequence>MIAPWCTEYPGRIFGSVYAAPPPQRTAFARALAAHGLGVHIDVMADREGLPAGVSLRELHDISARPGPVDVHLIGSAAFADDVLSDVLRARPAKVILPWEAFDRARADTIRSAGAQAWIAVWREWAADGAAPPWPAQPDGALVMLIEPGTRDLCQPDRLGIAAACAAHVPVIVDGGVTEDLAPLCVTAGVDMVVGRALLADPPKKDLTERT</sequence>
<evidence type="ECO:0000256" key="1">
    <source>
        <dbReference type="ARBA" id="ARBA00022723"/>
    </source>
</evidence>
<keyword evidence="2" id="KW-0413">Isomerase</keyword>
<protein>
    <submittedName>
        <fullName evidence="3">Ribulose phosphate epimerase</fullName>
    </submittedName>
</protein>
<keyword evidence="4" id="KW-1185">Reference proteome</keyword>
<dbReference type="SUPFAM" id="SSF51366">
    <property type="entry name" value="Ribulose-phoshate binding barrel"/>
    <property type="match status" value="1"/>
</dbReference>
<evidence type="ECO:0000256" key="2">
    <source>
        <dbReference type="ARBA" id="ARBA00023235"/>
    </source>
</evidence>
<dbReference type="InterPro" id="IPR011060">
    <property type="entry name" value="RibuloseP-bd_barrel"/>
</dbReference>
<organism evidence="3 4">
    <name type="scientific">Mycolicibacterium goodii</name>
    <name type="common">Mycobacterium goodii</name>
    <dbReference type="NCBI Taxonomy" id="134601"/>
    <lineage>
        <taxon>Bacteria</taxon>
        <taxon>Bacillati</taxon>
        <taxon>Actinomycetota</taxon>
        <taxon>Actinomycetes</taxon>
        <taxon>Mycobacteriales</taxon>
        <taxon>Mycobacteriaceae</taxon>
        <taxon>Mycolicibacterium</taxon>
    </lineage>
</organism>
<dbReference type="InterPro" id="IPR013785">
    <property type="entry name" value="Aldolase_TIM"/>
</dbReference>
<reference evidence="3 4" key="1">
    <citation type="submission" date="2021-05" db="EMBL/GenBank/DDBJ databases">
        <title>Draft Genome Sequences of Clinical Respiratory Isolates of Mycobacterium goodii Recovered in Ireland.</title>
        <authorList>
            <person name="Flanagan P.R."/>
            <person name="Mok S."/>
            <person name="Roycroft E."/>
            <person name="Rogers T.R."/>
            <person name="Fitzgibbon M."/>
        </authorList>
    </citation>
    <scope>NUCLEOTIDE SEQUENCE [LARGE SCALE GENOMIC DNA]</scope>
    <source>
        <strain evidence="3 4">14IE55</strain>
    </source>
</reference>
<dbReference type="Gene3D" id="3.20.20.70">
    <property type="entry name" value="Aldolase class I"/>
    <property type="match status" value="1"/>
</dbReference>
<name>A0ABS6HU86_MYCGD</name>
<dbReference type="Proteomes" id="UP000696413">
    <property type="component" value="Unassembled WGS sequence"/>
</dbReference>
<evidence type="ECO:0000313" key="3">
    <source>
        <dbReference type="EMBL" id="MBU8826247.1"/>
    </source>
</evidence>
<gene>
    <name evidence="3" type="ORF">KL859_25650</name>
</gene>
<dbReference type="InterPro" id="IPR000056">
    <property type="entry name" value="Ribul_P_3_epim-like"/>
</dbReference>
<dbReference type="RefSeq" id="WP_073676950.1">
    <property type="nucleotide sequence ID" value="NZ_CP092364.2"/>
</dbReference>
<proteinExistence type="predicted"/>
<keyword evidence="1" id="KW-0479">Metal-binding</keyword>